<organism evidence="5 6">
    <name type="scientific">Geodia barretti</name>
    <name type="common">Barrett's horny sponge</name>
    <dbReference type="NCBI Taxonomy" id="519541"/>
    <lineage>
        <taxon>Eukaryota</taxon>
        <taxon>Metazoa</taxon>
        <taxon>Porifera</taxon>
        <taxon>Demospongiae</taxon>
        <taxon>Heteroscleromorpha</taxon>
        <taxon>Tetractinellida</taxon>
        <taxon>Astrophorina</taxon>
        <taxon>Geodiidae</taxon>
        <taxon>Geodia</taxon>
    </lineage>
</organism>
<evidence type="ECO:0000256" key="1">
    <source>
        <dbReference type="ARBA" id="ARBA00022737"/>
    </source>
</evidence>
<dbReference type="PANTHER" id="PTHR44170:SF6">
    <property type="entry name" value="CONTACTIN"/>
    <property type="match status" value="1"/>
</dbReference>
<feature type="domain" description="Ig-like" evidence="4">
    <location>
        <begin position="39"/>
        <end position="148"/>
    </location>
</feature>
<dbReference type="InterPro" id="IPR007110">
    <property type="entry name" value="Ig-like_dom"/>
</dbReference>
<gene>
    <name evidence="5" type="ORF">GBAR_LOCUS23836</name>
</gene>
<dbReference type="SMART" id="SM00408">
    <property type="entry name" value="IGc2"/>
    <property type="match status" value="7"/>
</dbReference>
<feature type="domain" description="Ig-like" evidence="4">
    <location>
        <begin position="718"/>
        <end position="816"/>
    </location>
</feature>
<dbReference type="EMBL" id="CASHTH010003294">
    <property type="protein sequence ID" value="CAI8042984.1"/>
    <property type="molecule type" value="Genomic_DNA"/>
</dbReference>
<name>A0AA35X3Q1_GEOBA</name>
<feature type="chain" id="PRO_5041445982" evidence="3">
    <location>
        <begin position="25"/>
        <end position="953"/>
    </location>
</feature>
<feature type="domain" description="Ig-like" evidence="4">
    <location>
        <begin position="431"/>
        <end position="515"/>
    </location>
</feature>
<dbReference type="SUPFAM" id="SSF48726">
    <property type="entry name" value="Immunoglobulin"/>
    <property type="match status" value="9"/>
</dbReference>
<proteinExistence type="predicted"/>
<evidence type="ECO:0000313" key="5">
    <source>
        <dbReference type="EMBL" id="CAI8042984.1"/>
    </source>
</evidence>
<dbReference type="Pfam" id="PF07679">
    <property type="entry name" value="I-set"/>
    <property type="match status" value="1"/>
</dbReference>
<feature type="signal peptide" evidence="3">
    <location>
        <begin position="1"/>
        <end position="24"/>
    </location>
</feature>
<comment type="caution">
    <text evidence="5">The sequence shown here is derived from an EMBL/GenBank/DDBJ whole genome shotgun (WGS) entry which is preliminary data.</text>
</comment>
<reference evidence="5" key="1">
    <citation type="submission" date="2023-03" db="EMBL/GenBank/DDBJ databases">
        <authorList>
            <person name="Steffen K."/>
            <person name="Cardenas P."/>
        </authorList>
    </citation>
    <scope>NUCLEOTIDE SEQUENCE</scope>
</reference>
<feature type="domain" description="Ig-like" evidence="4">
    <location>
        <begin position="325"/>
        <end position="424"/>
    </location>
</feature>
<evidence type="ECO:0000256" key="2">
    <source>
        <dbReference type="ARBA" id="ARBA00023157"/>
    </source>
</evidence>
<evidence type="ECO:0000313" key="6">
    <source>
        <dbReference type="Proteomes" id="UP001174909"/>
    </source>
</evidence>
<dbReference type="InterPro" id="IPR003598">
    <property type="entry name" value="Ig_sub2"/>
</dbReference>
<keyword evidence="1" id="KW-0677">Repeat</keyword>
<dbReference type="Gene3D" id="2.60.40.10">
    <property type="entry name" value="Immunoglobulins"/>
    <property type="match status" value="8"/>
</dbReference>
<dbReference type="InterPro" id="IPR013098">
    <property type="entry name" value="Ig_I-set"/>
</dbReference>
<dbReference type="PANTHER" id="PTHR44170">
    <property type="entry name" value="PROTEIN SIDEKICK"/>
    <property type="match status" value="1"/>
</dbReference>
<protein>
    <submittedName>
        <fullName evidence="5">Hemicentin-1</fullName>
    </submittedName>
</protein>
<sequence length="953" mass="101219">MARPAGQLLLLMLGTAALWTGATGTGSGSASGSTPPGSPAELVIVPANTTATEGNTLILVCVAYGDPTPDISWLKDGTVLANDSSRITVLTEVVMEQGIPFVQSTLRDMRSRQRVEIVVQPDNGTFTEGNTGIFTCVASGEPSTPSIAWWMNEMELYNSSAEGRVKIYQETVEVKGATFVVSYLEICGITMDDAGVYSCSAYLPSANVTSGEFRVSVTSALPEIVIAPANTEVAAGNTAIFTCVGLSEPPPNITWTFEGEAIANDSRTSVYSLELEENGVVFTVSLLELCGVDLEESGTYSCVATGGMANTTAYFQLNVLEQNAPDIVIAPQNTTLDVNNTALFTCVALAGSAPSETTISWMKGGTNLYNDSRVTVYTTAINEGGAVFIHSILEICGVTLEDSDYYTCVAGNAFGIDYSNFTVEVVDTGPPDIVIAPSNTDVLLGNTVLLTCVVAFLNTPPELSWHRNDTGELYNTSDVSIYTSTIEEGGVMFLRSILELCGVELSDEGLYFCQAAFDMNPDRTSRAYFYVDVFEENVEIIVAPADSAARANSTILFTCVAYGVPLPSYITWTFNGTALSNSSSADYSLSIYHSQFQVGGAVFLQSILEICGLVEEQSGYYSCSAESSAGNDTETFRLIVQPLAGPAIAIAPNDTEADINSTVIFRLRRLRQPPAPTSPGFSGLCGVTVENQGLYSCVAENSINITQSYFYLNILEPPTVAIQPDDTVANYGDTVLLTCVVYSVDPRPYVPPNVLWYRDEELIANSTDAGSDGGDYDAFTRSILELCGVTLAETGEYSCVANDSIGMSPPATFNVSVFTSVTIVIAPSDEVVSAGVTSLFTCVATGIPDPAFSWLLENTAIAEGDRHNITTVTEVIEGVTFVTSVLQICEINFSDEGTYRCVADVPGLSDSASFEISIQDVGATIEVPPMNVTVVRGTEVTLVCGAMGAPLPL</sequence>
<dbReference type="SMART" id="SM00409">
    <property type="entry name" value="IG"/>
    <property type="match status" value="8"/>
</dbReference>
<dbReference type="InterPro" id="IPR036179">
    <property type="entry name" value="Ig-like_dom_sf"/>
</dbReference>
<dbReference type="InterPro" id="IPR003599">
    <property type="entry name" value="Ig_sub"/>
</dbReference>
<keyword evidence="2" id="KW-1015">Disulfide bond</keyword>
<dbReference type="GO" id="GO:0098609">
    <property type="term" value="P:cell-cell adhesion"/>
    <property type="evidence" value="ECO:0007669"/>
    <property type="project" value="TreeGrafter"/>
</dbReference>
<evidence type="ECO:0000259" key="4">
    <source>
        <dbReference type="PROSITE" id="PS50835"/>
    </source>
</evidence>
<evidence type="ECO:0000256" key="3">
    <source>
        <dbReference type="SAM" id="SignalP"/>
    </source>
</evidence>
<feature type="domain" description="Ig-like" evidence="4">
    <location>
        <begin position="538"/>
        <end position="639"/>
    </location>
</feature>
<dbReference type="AlphaFoldDB" id="A0AA35X3Q1"/>
<dbReference type="Pfam" id="PF13927">
    <property type="entry name" value="Ig_3"/>
    <property type="match status" value="7"/>
</dbReference>
<feature type="domain" description="Ig-like" evidence="4">
    <location>
        <begin position="222"/>
        <end position="318"/>
    </location>
</feature>
<keyword evidence="3" id="KW-0732">Signal</keyword>
<dbReference type="PROSITE" id="PS50835">
    <property type="entry name" value="IG_LIKE"/>
    <property type="match status" value="7"/>
</dbReference>
<keyword evidence="6" id="KW-1185">Reference proteome</keyword>
<dbReference type="InterPro" id="IPR013783">
    <property type="entry name" value="Ig-like_fold"/>
</dbReference>
<dbReference type="Proteomes" id="UP001174909">
    <property type="component" value="Unassembled WGS sequence"/>
</dbReference>
<accession>A0AA35X3Q1</accession>
<dbReference type="GO" id="GO:0016020">
    <property type="term" value="C:membrane"/>
    <property type="evidence" value="ECO:0007669"/>
    <property type="project" value="UniProtKB-SubCell"/>
</dbReference>
<feature type="domain" description="Ig-like" evidence="4">
    <location>
        <begin position="819"/>
        <end position="917"/>
    </location>
</feature>